<feature type="compositionally biased region" description="Acidic residues" evidence="2">
    <location>
        <begin position="681"/>
        <end position="691"/>
    </location>
</feature>
<feature type="compositionally biased region" description="Low complexity" evidence="2">
    <location>
        <begin position="77"/>
        <end position="87"/>
    </location>
</feature>
<organism evidence="3 4">
    <name type="scientific">Sphaerobolus stellatus (strain SS14)</name>
    <dbReference type="NCBI Taxonomy" id="990650"/>
    <lineage>
        <taxon>Eukaryota</taxon>
        <taxon>Fungi</taxon>
        <taxon>Dikarya</taxon>
        <taxon>Basidiomycota</taxon>
        <taxon>Agaricomycotina</taxon>
        <taxon>Agaricomycetes</taxon>
        <taxon>Phallomycetidae</taxon>
        <taxon>Geastrales</taxon>
        <taxon>Sphaerobolaceae</taxon>
        <taxon>Sphaerobolus</taxon>
    </lineage>
</organism>
<proteinExistence type="predicted"/>
<feature type="region of interest" description="Disordered" evidence="2">
    <location>
        <begin position="665"/>
        <end position="691"/>
    </location>
</feature>
<evidence type="ECO:0000313" key="3">
    <source>
        <dbReference type="EMBL" id="KIJ26807.1"/>
    </source>
</evidence>
<gene>
    <name evidence="3" type="ORF">M422DRAFT_272085</name>
</gene>
<sequence>MSTCRNCKQAEEPSAPAVGENEPLQGLTAGELTDPSPSSVDPQQSSEVFAQDHPGDPSARAHSPQTVPVWVQSPIGTASAASTSAPSQCLFSDSEHNLSGAPDESDRTSPDEGGMENEDGSFTIKASELSKLQKEYVDLMNLKENSEIVLVEAMEATKWLNTQKSSGKTIEPRNNWTHSKAAAKAATKQIVTQGATNVPVTGTQQEEHEIEALDTNAQYWSNLSNKAAHHSCRALELQLNTNAQYWSNLSNKAAHHSCRALELQLKMAEEKVNILLYEEAPEEVLLEAAREVCHIHFQLDQNTCLREAGLMPEQQVRFRTDIGRSVNNPSREYGINPIHEATPALSMTAQLDSAVVNRTAEYRGIQQMVRQAVQNVSHEAEPEKSFLAKAGVKMRNPPLTVMNATSRSKVQLQFLGQCLTDEAQEWFYWQKWFMLTLSMNKVAVNYNSIMQGSMTVQQLHQKLSKLAKQMIELPDVYSYRRRFMNALKTDIRDQVLRKGFMSEFSSIDELVDEAVRFDNAKRYTSDYNSNHGSSYLHKAANAENSCAQHTPTQNKSSTNQNAGSSNQHKSGNKPIQSCQTTPLLLKEGGNVRINLTYGKNPVKQGNTVNRPTQSNPIRTALKANNTVVCFNYNQLGHMRPNCPFPDKNKRVAGARIEEVILEEDEGQIEEFDKGAPHPEEQQDWDDQPEEDDQQYHFDDEEYETRSIDEEFVHVNAVVKASGYHDCHRFYRIRVQEAVTGLRVSAAVQTGGKEQPVYDH</sequence>
<feature type="region of interest" description="Disordered" evidence="2">
    <location>
        <begin position="543"/>
        <end position="577"/>
    </location>
</feature>
<evidence type="ECO:0000256" key="2">
    <source>
        <dbReference type="SAM" id="MobiDB-lite"/>
    </source>
</evidence>
<accession>A0A0C9UCE0</accession>
<name>A0A0C9UCE0_SPHS4</name>
<evidence type="ECO:0000313" key="4">
    <source>
        <dbReference type="Proteomes" id="UP000054279"/>
    </source>
</evidence>
<dbReference type="AlphaFoldDB" id="A0A0C9UCE0"/>
<keyword evidence="4" id="KW-1185">Reference proteome</keyword>
<feature type="compositionally biased region" description="Low complexity" evidence="2">
    <location>
        <begin position="34"/>
        <end position="46"/>
    </location>
</feature>
<dbReference type="HOGENOM" id="CLU_012886_5_3_1"/>
<evidence type="ECO:0000256" key="1">
    <source>
        <dbReference type="SAM" id="Coils"/>
    </source>
</evidence>
<feature type="region of interest" description="Disordered" evidence="2">
    <location>
        <begin position="1"/>
        <end position="123"/>
    </location>
</feature>
<protein>
    <submittedName>
        <fullName evidence="3">Uncharacterized protein</fullName>
    </submittedName>
</protein>
<dbReference type="Proteomes" id="UP000054279">
    <property type="component" value="Unassembled WGS sequence"/>
</dbReference>
<dbReference type="OrthoDB" id="7486164at2759"/>
<dbReference type="EMBL" id="KN837356">
    <property type="protein sequence ID" value="KIJ26807.1"/>
    <property type="molecule type" value="Genomic_DNA"/>
</dbReference>
<keyword evidence="1" id="KW-0175">Coiled coil</keyword>
<reference evidence="3 4" key="1">
    <citation type="submission" date="2014-06" db="EMBL/GenBank/DDBJ databases">
        <title>Evolutionary Origins and Diversification of the Mycorrhizal Mutualists.</title>
        <authorList>
            <consortium name="DOE Joint Genome Institute"/>
            <consortium name="Mycorrhizal Genomics Consortium"/>
            <person name="Kohler A."/>
            <person name="Kuo A."/>
            <person name="Nagy L.G."/>
            <person name="Floudas D."/>
            <person name="Copeland A."/>
            <person name="Barry K.W."/>
            <person name="Cichocki N."/>
            <person name="Veneault-Fourrey C."/>
            <person name="LaButti K."/>
            <person name="Lindquist E.A."/>
            <person name="Lipzen A."/>
            <person name="Lundell T."/>
            <person name="Morin E."/>
            <person name="Murat C."/>
            <person name="Riley R."/>
            <person name="Ohm R."/>
            <person name="Sun H."/>
            <person name="Tunlid A."/>
            <person name="Henrissat B."/>
            <person name="Grigoriev I.V."/>
            <person name="Hibbett D.S."/>
            <person name="Martin F."/>
        </authorList>
    </citation>
    <scope>NUCLEOTIDE SEQUENCE [LARGE SCALE GENOMIC DNA]</scope>
    <source>
        <strain evidence="3 4">SS14</strain>
    </source>
</reference>
<feature type="compositionally biased region" description="Basic and acidic residues" evidence="2">
    <location>
        <begin position="670"/>
        <end position="680"/>
    </location>
</feature>
<feature type="coiled-coil region" evidence="1">
    <location>
        <begin position="251"/>
        <end position="278"/>
    </location>
</feature>